<organism evidence="2 3">
    <name type="scientific">Seminavis robusta</name>
    <dbReference type="NCBI Taxonomy" id="568900"/>
    <lineage>
        <taxon>Eukaryota</taxon>
        <taxon>Sar</taxon>
        <taxon>Stramenopiles</taxon>
        <taxon>Ochrophyta</taxon>
        <taxon>Bacillariophyta</taxon>
        <taxon>Bacillariophyceae</taxon>
        <taxon>Bacillariophycidae</taxon>
        <taxon>Naviculales</taxon>
        <taxon>Naviculaceae</taxon>
        <taxon>Seminavis</taxon>
    </lineage>
</organism>
<feature type="chain" id="PRO_5040357222" evidence="1">
    <location>
        <begin position="24"/>
        <end position="189"/>
    </location>
</feature>
<proteinExistence type="predicted"/>
<feature type="signal peptide" evidence="1">
    <location>
        <begin position="1"/>
        <end position="23"/>
    </location>
</feature>
<keyword evidence="1" id="KW-0732">Signal</keyword>
<evidence type="ECO:0000313" key="3">
    <source>
        <dbReference type="Proteomes" id="UP001153069"/>
    </source>
</evidence>
<dbReference type="Proteomes" id="UP001153069">
    <property type="component" value="Unassembled WGS sequence"/>
</dbReference>
<dbReference type="AlphaFoldDB" id="A0A9N8HT86"/>
<dbReference type="EMBL" id="CAICTM010001626">
    <property type="protein sequence ID" value="CAB9525086.1"/>
    <property type="molecule type" value="Genomic_DNA"/>
</dbReference>
<accession>A0A9N8HT86</accession>
<protein>
    <submittedName>
        <fullName evidence="2">Uncharacterized protein</fullName>
    </submittedName>
</protein>
<name>A0A9N8HT86_9STRA</name>
<gene>
    <name evidence="2" type="ORF">SEMRO_1628_G287010.1</name>
</gene>
<evidence type="ECO:0000256" key="1">
    <source>
        <dbReference type="SAM" id="SignalP"/>
    </source>
</evidence>
<keyword evidence="3" id="KW-1185">Reference proteome</keyword>
<reference evidence="2" key="1">
    <citation type="submission" date="2020-06" db="EMBL/GenBank/DDBJ databases">
        <authorList>
            <consortium name="Plant Systems Biology data submission"/>
        </authorList>
    </citation>
    <scope>NUCLEOTIDE SEQUENCE</scope>
    <source>
        <strain evidence="2">D6</strain>
    </source>
</reference>
<evidence type="ECO:0000313" key="2">
    <source>
        <dbReference type="EMBL" id="CAB9525086.1"/>
    </source>
</evidence>
<sequence>MISSNTISVLFFALAALSTSVQGNGNSKLGYECWQEIRALNQNQELEDAFDDLLVDDLEDDYDESCKDKKVWDIGCYMDFKKHHEAFDVACDKAGGKIYDQNVGLNCSYTKLLKFDMDIPLGKIPICLGQSCNVTEFVASDLDKNRRVQDFLEELSFDNCEGTLESGAISTIMGGALLATIASVGVLML</sequence>
<comment type="caution">
    <text evidence="2">The sequence shown here is derived from an EMBL/GenBank/DDBJ whole genome shotgun (WGS) entry which is preliminary data.</text>
</comment>